<evidence type="ECO:0008006" key="4">
    <source>
        <dbReference type="Google" id="ProtNLM"/>
    </source>
</evidence>
<keyword evidence="3" id="KW-1185">Reference proteome</keyword>
<protein>
    <recommendedName>
        <fullName evidence="4">Tubulin-tyrosine ligase</fullName>
    </recommendedName>
</protein>
<accession>A0A2N5SVP5</accession>
<dbReference type="Gene3D" id="3.30.470.20">
    <property type="entry name" value="ATP-grasp fold, B domain"/>
    <property type="match status" value="1"/>
</dbReference>
<name>A0A2N5SVP5_9BASI</name>
<sequence>MTAAEEQREQPAAHPFRARQISVCYPSGPSSGYMLGCLLPVITQELPHWTLGVAHPTSGPGHSEDAPHVEIGSIQWSDYDYIQWDFIKSSPRHTLFNAYPIRKALIRKNYLIKAVESYAIKNNVRLEDGIAVPKSYTFALSFPDELDELWADELYDLSEDLNSNNGGSDKKVWILKPALADKGQGIRLFRTKDELYAIFEQLEEDEESHNQSHSSDEEAGEEEDTSYHQKTWVPVSQMRDWIIQEYISNPLLRHPRVPQSYDIHSPLDRSSFHKHHLRVYVLAVGALSVYVYKDILTLFSSKPYSMDDLEDLRVHLTNTCLQEDGAPKNGETGQQEQHNVPVSIDEHPREVTEQIDKIVSQIFSFIPQNDPINFQLLPNSFEVFGLDFLVDDRLQVWLLEVNAGPDFSQTGDTFQPIITELFRNVVRVLKLEYPELLGHDEGGGGGAKDRADKIVEKAGLTAPSLSSSCDRLTLQDSSPVLLDHTVNTSLTAPSTPPPGFRKVLHLQTGLSFR</sequence>
<evidence type="ECO:0000313" key="2">
    <source>
        <dbReference type="EMBL" id="PLW17296.1"/>
    </source>
</evidence>
<dbReference type="EMBL" id="PGCJ01000852">
    <property type="protein sequence ID" value="PLW17296.1"/>
    <property type="molecule type" value="Genomic_DNA"/>
</dbReference>
<dbReference type="PANTHER" id="PTHR47551">
    <property type="entry name" value="TUBULIN--TYROSINE LIGASE PBY1-RELATED"/>
    <property type="match status" value="1"/>
</dbReference>
<proteinExistence type="predicted"/>
<dbReference type="OrthoDB" id="202825at2759"/>
<reference evidence="2 3" key="1">
    <citation type="submission" date="2017-11" db="EMBL/GenBank/DDBJ databases">
        <title>De novo assembly and phasing of dikaryotic genomes from two isolates of Puccinia coronata f. sp. avenae, the causal agent of oat crown rust.</title>
        <authorList>
            <person name="Miller M.E."/>
            <person name="Zhang Y."/>
            <person name="Omidvar V."/>
            <person name="Sperschneider J."/>
            <person name="Schwessinger B."/>
            <person name="Raley C."/>
            <person name="Palmer J.M."/>
            <person name="Garnica D."/>
            <person name="Upadhyaya N."/>
            <person name="Rathjen J."/>
            <person name="Taylor J.M."/>
            <person name="Park R.F."/>
            <person name="Dodds P.N."/>
            <person name="Hirsch C.D."/>
            <person name="Kianian S.F."/>
            <person name="Figueroa M."/>
        </authorList>
    </citation>
    <scope>NUCLEOTIDE SEQUENCE [LARGE SCALE GENOMIC DNA]</scope>
    <source>
        <strain evidence="2">12NC29</strain>
    </source>
</reference>
<evidence type="ECO:0000313" key="3">
    <source>
        <dbReference type="Proteomes" id="UP000235388"/>
    </source>
</evidence>
<dbReference type="Pfam" id="PF03133">
    <property type="entry name" value="TTL"/>
    <property type="match status" value="1"/>
</dbReference>
<dbReference type="InterPro" id="IPR004344">
    <property type="entry name" value="TTL/TTLL_fam"/>
</dbReference>
<dbReference type="SUPFAM" id="SSF56059">
    <property type="entry name" value="Glutathione synthetase ATP-binding domain-like"/>
    <property type="match status" value="1"/>
</dbReference>
<gene>
    <name evidence="2" type="ORF">PCANC_14128</name>
</gene>
<dbReference type="PANTHER" id="PTHR47551:SF1">
    <property type="entry name" value="TUBULIN--TYROSINE LIGASE PBY1-RELATED"/>
    <property type="match status" value="1"/>
</dbReference>
<dbReference type="STRING" id="200324.A0A2N5SVP5"/>
<feature type="region of interest" description="Disordered" evidence="1">
    <location>
        <begin position="203"/>
        <end position="228"/>
    </location>
</feature>
<dbReference type="Proteomes" id="UP000235388">
    <property type="component" value="Unassembled WGS sequence"/>
</dbReference>
<dbReference type="InterPro" id="IPR027746">
    <property type="entry name" value="TTL"/>
</dbReference>
<comment type="caution">
    <text evidence="2">The sequence shown here is derived from an EMBL/GenBank/DDBJ whole genome shotgun (WGS) entry which is preliminary data.</text>
</comment>
<dbReference type="GO" id="GO:0000932">
    <property type="term" value="C:P-body"/>
    <property type="evidence" value="ECO:0007669"/>
    <property type="project" value="TreeGrafter"/>
</dbReference>
<organism evidence="2 3">
    <name type="scientific">Puccinia coronata f. sp. avenae</name>
    <dbReference type="NCBI Taxonomy" id="200324"/>
    <lineage>
        <taxon>Eukaryota</taxon>
        <taxon>Fungi</taxon>
        <taxon>Dikarya</taxon>
        <taxon>Basidiomycota</taxon>
        <taxon>Pucciniomycotina</taxon>
        <taxon>Pucciniomycetes</taxon>
        <taxon>Pucciniales</taxon>
        <taxon>Pucciniaceae</taxon>
        <taxon>Puccinia</taxon>
    </lineage>
</organism>
<dbReference type="PROSITE" id="PS51221">
    <property type="entry name" value="TTL"/>
    <property type="match status" value="1"/>
</dbReference>
<evidence type="ECO:0000256" key="1">
    <source>
        <dbReference type="SAM" id="MobiDB-lite"/>
    </source>
</evidence>
<dbReference type="AlphaFoldDB" id="A0A2N5SVP5"/>